<dbReference type="GO" id="GO:0006799">
    <property type="term" value="P:polyphosphate biosynthetic process"/>
    <property type="evidence" value="ECO:0007669"/>
    <property type="project" value="UniProtKB-UniRule"/>
</dbReference>
<feature type="active site" description="Phosphohistidine intermediate" evidence="6">
    <location>
        <position position="516"/>
    </location>
</feature>
<dbReference type="InterPro" id="IPR024953">
    <property type="entry name" value="PP_kinase_middle"/>
</dbReference>
<dbReference type="InterPro" id="IPR003414">
    <property type="entry name" value="PP_kinase"/>
</dbReference>
<dbReference type="RefSeq" id="WP_116269247.1">
    <property type="nucleotide sequence ID" value="NZ_BGZJ01000001.1"/>
</dbReference>
<keyword evidence="6" id="KW-0460">Magnesium</keyword>
<feature type="binding site" evidence="6">
    <location>
        <position position="121"/>
    </location>
    <ligand>
        <name>ATP</name>
        <dbReference type="ChEBI" id="CHEBI:30616"/>
    </ligand>
</feature>
<comment type="similarity">
    <text evidence="6 7">Belongs to the polyphosphate kinase 1 (PPK1) family.</text>
</comment>
<gene>
    <name evidence="6 13" type="primary">ppk</name>
    <name evidence="13" type="ORF">MESMUL_00600</name>
</gene>
<feature type="binding site" evidence="6">
    <location>
        <position position="645"/>
    </location>
    <ligand>
        <name>ATP</name>
        <dbReference type="ChEBI" id="CHEBI:30616"/>
    </ligand>
</feature>
<evidence type="ECO:0000256" key="2">
    <source>
        <dbReference type="ARBA" id="ARBA00022679"/>
    </source>
</evidence>
<organism evidence="13 14">
    <name type="scientific">Mesosutterella multiformis</name>
    <dbReference type="NCBI Taxonomy" id="2259133"/>
    <lineage>
        <taxon>Bacteria</taxon>
        <taxon>Pseudomonadati</taxon>
        <taxon>Pseudomonadota</taxon>
        <taxon>Betaproteobacteria</taxon>
        <taxon>Burkholderiales</taxon>
        <taxon>Sutterellaceae</taxon>
        <taxon>Mesosutterella</taxon>
    </lineage>
</organism>
<feature type="domain" description="Polyphosphate kinase middle" evidence="9">
    <location>
        <begin position="200"/>
        <end position="386"/>
    </location>
</feature>
<dbReference type="GO" id="GO:0008976">
    <property type="term" value="F:polyphosphate kinase activity"/>
    <property type="evidence" value="ECO:0007669"/>
    <property type="project" value="UniProtKB-UniRule"/>
</dbReference>
<evidence type="ECO:0000256" key="7">
    <source>
        <dbReference type="RuleBase" id="RU003800"/>
    </source>
</evidence>
<feature type="binding site" evidence="6">
    <location>
        <position position="673"/>
    </location>
    <ligand>
        <name>ATP</name>
        <dbReference type="ChEBI" id="CHEBI:30616"/>
    </ligand>
</feature>
<comment type="caution">
    <text evidence="13">The sequence shown here is derived from an EMBL/GenBank/DDBJ whole genome shotgun (WGS) entry which is preliminary data.</text>
</comment>
<dbReference type="NCBIfam" id="NF003918">
    <property type="entry name" value="PRK05443.1-2"/>
    <property type="match status" value="1"/>
</dbReference>
<dbReference type="NCBIfam" id="NF003917">
    <property type="entry name" value="PRK05443.1-1"/>
    <property type="match status" value="1"/>
</dbReference>
<dbReference type="GO" id="GO:0005524">
    <property type="term" value="F:ATP binding"/>
    <property type="evidence" value="ECO:0007669"/>
    <property type="project" value="UniProtKB-KW"/>
</dbReference>
<dbReference type="InterPro" id="IPR036832">
    <property type="entry name" value="PPK_N_dom_sf"/>
</dbReference>
<dbReference type="HAMAP" id="MF_00347">
    <property type="entry name" value="Polyphosphate_kinase"/>
    <property type="match status" value="1"/>
</dbReference>
<keyword evidence="5 6" id="KW-0067">ATP-binding</keyword>
<dbReference type="OrthoDB" id="9761456at2"/>
<dbReference type="NCBIfam" id="NF003921">
    <property type="entry name" value="PRK05443.2-2"/>
    <property type="match status" value="1"/>
</dbReference>
<dbReference type="PIRSF" id="PIRSF015589">
    <property type="entry name" value="PP_kinase"/>
    <property type="match status" value="1"/>
</dbReference>
<dbReference type="CDD" id="cd09165">
    <property type="entry name" value="PLDc_PaPPK1_C1_like"/>
    <property type="match status" value="1"/>
</dbReference>
<dbReference type="EC" id="2.7.4.1" evidence="6 7"/>
<feature type="compositionally biased region" description="Basic residues" evidence="8">
    <location>
        <begin position="30"/>
        <end position="40"/>
    </location>
</feature>
<feature type="compositionally biased region" description="Polar residues" evidence="8">
    <location>
        <begin position="9"/>
        <end position="20"/>
    </location>
</feature>
<dbReference type="NCBIfam" id="TIGR03705">
    <property type="entry name" value="poly_P_kin"/>
    <property type="match status" value="1"/>
</dbReference>
<dbReference type="Pfam" id="PF17941">
    <property type="entry name" value="PP_kinase_C_1"/>
    <property type="match status" value="1"/>
</dbReference>
<dbReference type="PANTHER" id="PTHR30218:SF0">
    <property type="entry name" value="POLYPHOSPHATE KINASE"/>
    <property type="match status" value="1"/>
</dbReference>
<evidence type="ECO:0000313" key="13">
    <source>
        <dbReference type="EMBL" id="GBO92706.1"/>
    </source>
</evidence>
<dbReference type="Proteomes" id="UP000266091">
    <property type="component" value="Unassembled WGS sequence"/>
</dbReference>
<keyword evidence="1 6" id="KW-0597">Phosphoprotein</keyword>
<feature type="domain" description="Polyphosphate kinase C-terminal" evidence="12">
    <location>
        <begin position="413"/>
        <end position="576"/>
    </location>
</feature>
<dbReference type="Gene3D" id="1.20.58.310">
    <property type="entry name" value="Polyphosphate kinase N-terminal domain"/>
    <property type="match status" value="1"/>
</dbReference>
<name>A0A388S8X7_9BURK</name>
<evidence type="ECO:0000256" key="6">
    <source>
        <dbReference type="HAMAP-Rule" id="MF_00347"/>
    </source>
</evidence>
<accession>A0A401LLW9</accession>
<evidence type="ECO:0000259" key="11">
    <source>
        <dbReference type="Pfam" id="PF13090"/>
    </source>
</evidence>
<dbReference type="PANTHER" id="PTHR30218">
    <property type="entry name" value="POLYPHOSPHATE KINASE"/>
    <property type="match status" value="1"/>
</dbReference>
<keyword evidence="6" id="KW-0479">Metal-binding</keyword>
<dbReference type="Pfam" id="PF02503">
    <property type="entry name" value="PP_kinase"/>
    <property type="match status" value="1"/>
</dbReference>
<accession>A0A388S8X7</accession>
<dbReference type="SUPFAM" id="SSF56024">
    <property type="entry name" value="Phospholipase D/nuclease"/>
    <property type="match status" value="2"/>
</dbReference>
<keyword evidence="3 6" id="KW-0547">Nucleotide-binding</keyword>
<evidence type="ECO:0000313" key="14">
    <source>
        <dbReference type="Proteomes" id="UP000266091"/>
    </source>
</evidence>
<dbReference type="Pfam" id="PF13089">
    <property type="entry name" value="PP_kinase_N"/>
    <property type="match status" value="1"/>
</dbReference>
<keyword evidence="14" id="KW-1185">Reference proteome</keyword>
<dbReference type="InterPro" id="IPR025200">
    <property type="entry name" value="PPK_C_dom2"/>
</dbReference>
<comment type="PTM">
    <text evidence="6 7">An intermediate of this reaction is the autophosphorylated ppk in which a phosphate is covalently linked to a histidine residue through a N-P bond.</text>
</comment>
<feature type="region of interest" description="Disordered" evidence="8">
    <location>
        <begin position="1"/>
        <end position="76"/>
    </location>
</feature>
<keyword evidence="2 6" id="KW-0808">Transferase</keyword>
<evidence type="ECO:0000256" key="5">
    <source>
        <dbReference type="ARBA" id="ARBA00022840"/>
    </source>
</evidence>
<comment type="function">
    <text evidence="6 7">Catalyzes the reversible transfer of the terminal phosphate of ATP to form a long-chain polyphosphate (polyP).</text>
</comment>
<evidence type="ECO:0000256" key="3">
    <source>
        <dbReference type="ARBA" id="ARBA00022741"/>
    </source>
</evidence>
<dbReference type="Gene3D" id="3.30.870.10">
    <property type="entry name" value="Endonuclease Chain A"/>
    <property type="match status" value="2"/>
</dbReference>
<feature type="domain" description="Polyphosphate kinase C-terminal" evidence="11">
    <location>
        <begin position="584"/>
        <end position="759"/>
    </location>
</feature>
<feature type="binding site" evidence="6">
    <location>
        <position position="549"/>
    </location>
    <ligand>
        <name>ATP</name>
        <dbReference type="ChEBI" id="CHEBI:30616"/>
    </ligand>
</feature>
<protein>
    <recommendedName>
        <fullName evidence="6 7">Polyphosphate kinase</fullName>
        <ecNumber evidence="6 7">2.7.4.1</ecNumber>
    </recommendedName>
    <alternativeName>
        <fullName evidence="6">ATP-polyphosphate phosphotransferase</fullName>
    </alternativeName>
    <alternativeName>
        <fullName evidence="6">Polyphosphoric acid kinase</fullName>
    </alternativeName>
</protein>
<dbReference type="SUPFAM" id="SSF140356">
    <property type="entry name" value="PPK N-terminal domain-like"/>
    <property type="match status" value="1"/>
</dbReference>
<feature type="binding site" evidence="6">
    <location>
        <position position="486"/>
    </location>
    <ligand>
        <name>Mg(2+)</name>
        <dbReference type="ChEBI" id="CHEBI:18420"/>
    </ligand>
</feature>
<dbReference type="InterPro" id="IPR036830">
    <property type="entry name" value="PP_kinase_middle_dom_sf"/>
</dbReference>
<feature type="binding site" evidence="6">
    <location>
        <position position="456"/>
    </location>
    <ligand>
        <name>Mg(2+)</name>
        <dbReference type="ChEBI" id="CHEBI:18420"/>
    </ligand>
</feature>
<comment type="cofactor">
    <cofactor evidence="6">
        <name>Mg(2+)</name>
        <dbReference type="ChEBI" id="CHEBI:18420"/>
    </cofactor>
</comment>
<evidence type="ECO:0000259" key="9">
    <source>
        <dbReference type="Pfam" id="PF02503"/>
    </source>
</evidence>
<keyword evidence="4 6" id="KW-0418">Kinase</keyword>
<dbReference type="InterPro" id="IPR041108">
    <property type="entry name" value="PP_kinase_C_1"/>
</dbReference>
<feature type="compositionally biased region" description="Low complexity" evidence="8">
    <location>
        <begin position="41"/>
        <end position="65"/>
    </location>
</feature>
<evidence type="ECO:0000259" key="12">
    <source>
        <dbReference type="Pfam" id="PF17941"/>
    </source>
</evidence>
<evidence type="ECO:0000256" key="1">
    <source>
        <dbReference type="ARBA" id="ARBA00022553"/>
    </source>
</evidence>
<dbReference type="AlphaFoldDB" id="A0A388S8X7"/>
<evidence type="ECO:0000259" key="10">
    <source>
        <dbReference type="Pfam" id="PF13089"/>
    </source>
</evidence>
<feature type="domain" description="Polyphosphate kinase N-terminal" evidence="10">
    <location>
        <begin position="83"/>
        <end position="188"/>
    </location>
</feature>
<dbReference type="Gene3D" id="3.30.1840.10">
    <property type="entry name" value="Polyphosphate kinase middle domain"/>
    <property type="match status" value="1"/>
</dbReference>
<evidence type="ECO:0000256" key="8">
    <source>
        <dbReference type="SAM" id="MobiDB-lite"/>
    </source>
</evidence>
<sequence length="768" mass="86214">MPVSKKTSDQNAPAQVTESPVTAEKSAKPAARRPRTRRAAKPAAAATSRPVKAVASRAAKTAASARPKRAQRKVTSLTSPALYTNRELSWLDFNKRVLETAIEPNRPLLDQVKFLSIFYTNLDEFFMVRVANIFKQYKTGSGSSGPDKMTPARQLTEIRKKALALIDVAAAHWTEKLQPALAEAGVRVASYDQLSPDAQRTLLARFQTEIYPILTPQAIDPGHPFPRISNVSINFLIELQSRDGTHHYARLRVPHNIPRFFFVTSEGDEMEADDPLGNRRIDVVPTEEIIGEFLPLLFPGYQVVSKGMFRITRNTDVEIEEDEADDLLEAVRDSVTRRQWGGVVRLETEHGMPSNLTEFIIQKMKLKPFQVYSVKGPMAFAGYMALNDLDYPKLKDTPYFASFNPDTQPVDKLFENIAKRDILLYHPYQTFTSVVDLVQQAAKDPAVLGIKMTLYRVGNNSPIVKALMEARQRGKQVTAVVELKARFDEERNINWAEEMERQGVNVVYGFVGLKVHAKLCLVIRKEASGIRSYVHIGTGNYNPGSAKNYTDLGLLTSAQDICSDVTDLFNVMTGYAVRDNYRRLFVSPTCMRSGIERAIRAEIERHKREGNGRIVLKCNQLVDPDMIRLLYEASIAGVKVDCLVRGICCLKTGIKGISDNITVRAILGKFLEHARVYWFGPLEDTEKSLCYMGSADLMGRNLDRRIEVVTPVLDEALKERIANEVLKLQLADNARTWKLEGDEYERILPAEGKPLVDAQALMSEKYGS</sequence>
<dbReference type="GO" id="GO:0009358">
    <property type="term" value="C:polyphosphate kinase complex"/>
    <property type="evidence" value="ECO:0007669"/>
    <property type="project" value="InterPro"/>
</dbReference>
<dbReference type="EMBL" id="BGZJ01000001">
    <property type="protein sequence ID" value="GBO92706.1"/>
    <property type="molecule type" value="Genomic_DNA"/>
</dbReference>
<reference evidence="13 14" key="1">
    <citation type="journal article" date="2018" name="Int. J. Syst. Evol. Microbiol.">
        <title>Mesosutterella multiformis gen. nov., sp. nov., a member of the family Sutterellaceae and Sutterella megalosphaeroides sp. nov., isolated from human faeces.</title>
        <authorList>
            <person name="Sakamoto M."/>
            <person name="Ikeyama N."/>
            <person name="Kunihiro T."/>
            <person name="Iino T."/>
            <person name="Yuki M."/>
            <person name="Ohkuma M."/>
        </authorList>
    </citation>
    <scope>NUCLEOTIDE SEQUENCE [LARGE SCALE GENOMIC DNA]</scope>
    <source>
        <strain evidence="13 14">4NBBH2</strain>
    </source>
</reference>
<proteinExistence type="inferred from homology"/>
<evidence type="ECO:0000256" key="4">
    <source>
        <dbReference type="ARBA" id="ARBA00022777"/>
    </source>
</evidence>
<comment type="catalytic activity">
    <reaction evidence="6 7">
        <text>[phosphate](n) + ATP = [phosphate](n+1) + ADP</text>
        <dbReference type="Rhea" id="RHEA:19573"/>
        <dbReference type="Rhea" id="RHEA-COMP:9859"/>
        <dbReference type="Rhea" id="RHEA-COMP:14280"/>
        <dbReference type="ChEBI" id="CHEBI:16838"/>
        <dbReference type="ChEBI" id="CHEBI:30616"/>
        <dbReference type="ChEBI" id="CHEBI:456216"/>
        <dbReference type="EC" id="2.7.4.1"/>
    </reaction>
</comment>
<dbReference type="SUPFAM" id="SSF143724">
    <property type="entry name" value="PHP14-like"/>
    <property type="match status" value="1"/>
</dbReference>
<dbReference type="GO" id="GO:0046872">
    <property type="term" value="F:metal ion binding"/>
    <property type="evidence" value="ECO:0007669"/>
    <property type="project" value="UniProtKB-KW"/>
</dbReference>
<dbReference type="Pfam" id="PF13090">
    <property type="entry name" value="PP_kinase_C"/>
    <property type="match status" value="1"/>
</dbReference>
<dbReference type="InterPro" id="IPR025198">
    <property type="entry name" value="PPK_N_dom"/>
</dbReference>